<comment type="caution">
    <text evidence="4">The sequence shown here is derived from an EMBL/GenBank/DDBJ whole genome shotgun (WGS) entry which is preliminary data.</text>
</comment>
<proteinExistence type="predicted"/>
<evidence type="ECO:0000256" key="1">
    <source>
        <dbReference type="SAM" id="MobiDB-lite"/>
    </source>
</evidence>
<organism evidence="4 5">
    <name type="scientific">Candidatus Enterococcus ikei</name>
    <dbReference type="NCBI Taxonomy" id="2815326"/>
    <lineage>
        <taxon>Bacteria</taxon>
        <taxon>Bacillati</taxon>
        <taxon>Bacillota</taxon>
        <taxon>Bacilli</taxon>
        <taxon>Lactobacillales</taxon>
        <taxon>Enterococcaceae</taxon>
        <taxon>Enterococcus</taxon>
    </lineage>
</organism>
<feature type="non-terminal residue" evidence="4">
    <location>
        <position position="533"/>
    </location>
</feature>
<dbReference type="Pfam" id="PF18483">
    <property type="entry name" value="Lectin_L-type_dom"/>
    <property type="match status" value="1"/>
</dbReference>
<dbReference type="EMBL" id="JAFLWD010000044">
    <property type="protein sequence ID" value="MBO0441686.1"/>
    <property type="molecule type" value="Genomic_DNA"/>
</dbReference>
<feature type="compositionally biased region" description="Low complexity" evidence="1">
    <location>
        <begin position="99"/>
        <end position="111"/>
    </location>
</feature>
<feature type="chain" id="PRO_5047093643" evidence="2">
    <location>
        <begin position="25"/>
        <end position="533"/>
    </location>
</feature>
<feature type="domain" description="Ig-like" evidence="3">
    <location>
        <begin position="369"/>
        <end position="440"/>
    </location>
</feature>
<protein>
    <submittedName>
        <fullName evidence="4">Bacterial Ig-like domain-containing protein</fullName>
    </submittedName>
</protein>
<dbReference type="Gene3D" id="2.60.120.200">
    <property type="match status" value="1"/>
</dbReference>
<evidence type="ECO:0000313" key="5">
    <source>
        <dbReference type="Proteomes" id="UP000664632"/>
    </source>
</evidence>
<dbReference type="Proteomes" id="UP000664632">
    <property type="component" value="Unassembled WGS sequence"/>
</dbReference>
<dbReference type="InterPro" id="IPR022038">
    <property type="entry name" value="Ig-like_bact"/>
</dbReference>
<reference evidence="4 5" key="1">
    <citation type="submission" date="2021-03" db="EMBL/GenBank/DDBJ databases">
        <title>Enterococcal diversity collection.</title>
        <authorList>
            <person name="Gilmore M.S."/>
            <person name="Schwartzman J."/>
            <person name="Van Tyne D."/>
            <person name="Martin M."/>
            <person name="Earl A.M."/>
            <person name="Manson A.L."/>
            <person name="Straub T."/>
            <person name="Salamzade R."/>
            <person name="Saavedra J."/>
            <person name="Lebreton F."/>
            <person name="Prichula J."/>
            <person name="Schaufler K."/>
            <person name="Gaca A."/>
            <person name="Sgardioli B."/>
            <person name="Wagenaar J."/>
            <person name="Strong T."/>
        </authorList>
    </citation>
    <scope>NUCLEOTIDE SEQUENCE [LARGE SCALE GENOMIC DNA]</scope>
    <source>
        <strain evidence="4 5">DIV0869a</strain>
    </source>
</reference>
<keyword evidence="2" id="KW-0732">Signal</keyword>
<evidence type="ECO:0000256" key="2">
    <source>
        <dbReference type="SAM" id="SignalP"/>
    </source>
</evidence>
<name>A0ABS3H2F7_9ENTE</name>
<dbReference type="InterPro" id="IPR013783">
    <property type="entry name" value="Ig-like_fold"/>
</dbReference>
<dbReference type="SUPFAM" id="SSF49899">
    <property type="entry name" value="Concanavalin A-like lectins/glucanases"/>
    <property type="match status" value="1"/>
</dbReference>
<sequence>MKHFLTAYLFGSIFCLFLLTSIDAETTTPTSSGSETTTPTSGGSETTTPTSGGAETTTPTSGGADMTAPTSGGSEATTPTSGGSETTTPTSDDADMTISTSGDADTAASTSDDVDTSTFAPDDTERLDRIFDVEGIVGSGFLENGGRTLVLTSRTNQVSAMWSKDKLDFRKPFKLQAYVYLGNGRSDAADGITLTFQKTSRRFIGRSGSGLGAYGNYDPFSISLEIDTWLNQDGYDEYVDGSWRQHIAIVDSWFNSSQKIHDAAEKIGLGAEGRYFNRGISNGYWHALNVSWNPAISELSYELLQKEELWDPGTNRTIVRDKVIKNKKKIEYPGRFSDGAYWGFTAATGAVSARNAIAIKNIPQNLKIETKNSTLYVGQEWRAKDNFVSAVDLRGNSVSFASSLITVDGDVDTSKPGTHKIKYTIEEEGVRKDSECTVTVKEDQTKAKLKDDKLYVGEKWDLGRVFENVVDKAGNPITPEEVVWVWIDGKEKVKEIDTSKPDKHRVYMAILNAQNKWVYSNAVTVEVKEDKTS</sequence>
<dbReference type="RefSeq" id="WP_207113647.1">
    <property type="nucleotide sequence ID" value="NZ_JAFLWD010000044.1"/>
</dbReference>
<dbReference type="CDD" id="cd01951">
    <property type="entry name" value="lectin_L-type"/>
    <property type="match status" value="1"/>
</dbReference>
<dbReference type="Gene3D" id="2.60.40.10">
    <property type="entry name" value="Immunoglobulins"/>
    <property type="match status" value="1"/>
</dbReference>
<evidence type="ECO:0000259" key="3">
    <source>
        <dbReference type="Pfam" id="PF07523"/>
    </source>
</evidence>
<evidence type="ECO:0000313" key="4">
    <source>
        <dbReference type="EMBL" id="MBO0441686.1"/>
    </source>
</evidence>
<dbReference type="Pfam" id="PF07523">
    <property type="entry name" value="Big_3"/>
    <property type="match status" value="1"/>
</dbReference>
<feature type="compositionally biased region" description="Low complexity" evidence="1">
    <location>
        <begin position="26"/>
        <end position="91"/>
    </location>
</feature>
<keyword evidence="5" id="KW-1185">Reference proteome</keyword>
<dbReference type="InterPro" id="IPR013320">
    <property type="entry name" value="ConA-like_dom_sf"/>
</dbReference>
<accession>A0ABS3H2F7</accession>
<gene>
    <name evidence="4" type="ORF">JZO69_15070</name>
</gene>
<feature type="signal peptide" evidence="2">
    <location>
        <begin position="1"/>
        <end position="24"/>
    </location>
</feature>
<dbReference type="InterPro" id="IPR056573">
    <property type="entry name" value="Lectin_L-type_dom"/>
</dbReference>
<feature type="region of interest" description="Disordered" evidence="1">
    <location>
        <begin position="26"/>
        <end position="121"/>
    </location>
</feature>